<accession>A0A7W7RFS2</accession>
<dbReference type="InterPro" id="IPR001173">
    <property type="entry name" value="Glyco_trans_2-like"/>
</dbReference>
<dbReference type="AlphaFoldDB" id="A0A7W7RFS2"/>
<proteinExistence type="predicted"/>
<feature type="domain" description="Glycosyltransferase 2-like" evidence="1">
    <location>
        <begin position="99"/>
        <end position="212"/>
    </location>
</feature>
<dbReference type="EMBL" id="JACHJT010000001">
    <property type="protein sequence ID" value="MBB4931203.1"/>
    <property type="molecule type" value="Genomic_DNA"/>
</dbReference>
<protein>
    <submittedName>
        <fullName evidence="2">Mycofactocin system glycosyltransferase</fullName>
    </submittedName>
</protein>
<dbReference type="Gene3D" id="3.90.550.10">
    <property type="entry name" value="Spore Coat Polysaccharide Biosynthesis Protein SpsA, Chain A"/>
    <property type="match status" value="1"/>
</dbReference>
<reference evidence="2 3" key="1">
    <citation type="submission" date="2020-08" db="EMBL/GenBank/DDBJ databases">
        <title>Sequencing the genomes of 1000 actinobacteria strains.</title>
        <authorList>
            <person name="Klenk H.-P."/>
        </authorList>
    </citation>
    <scope>NUCLEOTIDE SEQUENCE [LARGE SCALE GENOMIC DNA]</scope>
    <source>
        <strain evidence="2 3">DSM 102030</strain>
    </source>
</reference>
<evidence type="ECO:0000313" key="3">
    <source>
        <dbReference type="Proteomes" id="UP000523007"/>
    </source>
</evidence>
<dbReference type="GO" id="GO:0016740">
    <property type="term" value="F:transferase activity"/>
    <property type="evidence" value="ECO:0007669"/>
    <property type="project" value="UniProtKB-KW"/>
</dbReference>
<dbReference type="InterPro" id="IPR029044">
    <property type="entry name" value="Nucleotide-diphossugar_trans"/>
</dbReference>
<keyword evidence="3" id="KW-1185">Reference proteome</keyword>
<evidence type="ECO:0000259" key="1">
    <source>
        <dbReference type="Pfam" id="PF00535"/>
    </source>
</evidence>
<dbReference type="InterPro" id="IPR023981">
    <property type="entry name" value="MftF"/>
</dbReference>
<dbReference type="InterPro" id="IPR050834">
    <property type="entry name" value="Glycosyltransf_2"/>
</dbReference>
<organism evidence="2 3">
    <name type="scientific">Lipingzhangella halophila</name>
    <dbReference type="NCBI Taxonomy" id="1783352"/>
    <lineage>
        <taxon>Bacteria</taxon>
        <taxon>Bacillati</taxon>
        <taxon>Actinomycetota</taxon>
        <taxon>Actinomycetes</taxon>
        <taxon>Streptosporangiales</taxon>
        <taxon>Nocardiopsidaceae</taxon>
        <taxon>Lipingzhangella</taxon>
    </lineage>
</organism>
<comment type="caution">
    <text evidence="2">The sequence shown here is derived from an EMBL/GenBank/DDBJ whole genome shotgun (WGS) entry which is preliminary data.</text>
</comment>
<dbReference type="RefSeq" id="WP_184577057.1">
    <property type="nucleotide sequence ID" value="NZ_JACHJT010000001.1"/>
</dbReference>
<gene>
    <name evidence="2" type="ORF">F4561_002023</name>
</gene>
<dbReference type="PANTHER" id="PTHR43685:SF2">
    <property type="entry name" value="GLYCOSYLTRANSFERASE 2-LIKE DOMAIN-CONTAINING PROTEIN"/>
    <property type="match status" value="1"/>
</dbReference>
<dbReference type="NCBIfam" id="TIGR03965">
    <property type="entry name" value="mycofact_glyco"/>
    <property type="match status" value="1"/>
</dbReference>
<dbReference type="SUPFAM" id="SSF53448">
    <property type="entry name" value="Nucleotide-diphospho-sugar transferases"/>
    <property type="match status" value="1"/>
</dbReference>
<sequence>MGERVERVSASSSPARAPVPVGFGIELDPETVVLPGGRALLGGDPVRLLKLSEAGARAFEELSRGPVRTPAAGALARRLLATGTAHPRPPAGATCPRVSVVVPVRDRPAELDRLLGAVAETSTEAAEVIVVDDGSRDPVPVAATAARHGARLVLRDTCAGPAAARNAGLAACADTEVVAFVDSDCVPPPGWLTRLGAHFSDPAVAAVAPRIRPLAGGRSLLARYAGARSPLDLDHREAPVRPGTRVGYVPTAVLLVRRAALTAAFDEALRYGEDVDAVWRMIDSGWQVRYAPSVQVAHEEPATWSQYLRRRYRYGTSAGPLARRHPERLAPVVLRPWSAAVAALLLVGRPGAAGAVAAFSAVRMSSALRGSGVTAPLAAKMTVRPVGSTLVGLGRYAAQLTLPAALAAALVPPGRRGRRLAALGGLLAAPALRDWFASRPGVDPVRWTLACLVDDAAYGAGVWRGALRSRTLRPLLPRMAGEREAGSSAAGTVLRHWRRTVPGYGPRPSR</sequence>
<dbReference type="PANTHER" id="PTHR43685">
    <property type="entry name" value="GLYCOSYLTRANSFERASE"/>
    <property type="match status" value="1"/>
</dbReference>
<keyword evidence="2" id="KW-0808">Transferase</keyword>
<name>A0A7W7RFS2_9ACTN</name>
<dbReference type="Proteomes" id="UP000523007">
    <property type="component" value="Unassembled WGS sequence"/>
</dbReference>
<evidence type="ECO:0000313" key="2">
    <source>
        <dbReference type="EMBL" id="MBB4931203.1"/>
    </source>
</evidence>
<dbReference type="Pfam" id="PF00535">
    <property type="entry name" value="Glycos_transf_2"/>
    <property type="match status" value="1"/>
</dbReference>